<feature type="transmembrane region" description="Helical" evidence="1">
    <location>
        <begin position="368"/>
        <end position="390"/>
    </location>
</feature>
<evidence type="ECO:0000313" key="2">
    <source>
        <dbReference type="EMBL" id="CAI76492.1"/>
    </source>
</evidence>
<dbReference type="OrthoDB" id="10389683at2759"/>
<gene>
    <name evidence="2" type="ORF">TA08520</name>
</gene>
<feature type="transmembrane region" description="Helical" evidence="1">
    <location>
        <begin position="402"/>
        <end position="428"/>
    </location>
</feature>
<keyword evidence="1" id="KW-0812">Transmembrane</keyword>
<name>Q4U9L1_THEAN</name>
<dbReference type="GeneID" id="3863117"/>
<reference evidence="2 3" key="1">
    <citation type="journal article" date="2005" name="Science">
        <title>Genome of the host-cell transforming parasite Theileria annulata compared with T. parva.</title>
        <authorList>
            <person name="Pain A."/>
            <person name="Renauld H."/>
            <person name="Berriman M."/>
            <person name="Murphy L."/>
            <person name="Yeats C.A."/>
            <person name="Weir W."/>
            <person name="Kerhornou A."/>
            <person name="Aslett M."/>
            <person name="Bishop R."/>
            <person name="Bouchier C."/>
            <person name="Cochet M."/>
            <person name="Coulson R.M.R."/>
            <person name="Cronin A."/>
            <person name="de Villiers E.P."/>
            <person name="Fraser A."/>
            <person name="Fosker N."/>
            <person name="Gardner M."/>
            <person name="Goble A."/>
            <person name="Griffiths-Jones S."/>
            <person name="Harris D.E."/>
            <person name="Katzer F."/>
            <person name="Larke N."/>
            <person name="Lord A."/>
            <person name="Maser P."/>
            <person name="McKellar S."/>
            <person name="Mooney P."/>
            <person name="Morton F."/>
            <person name="Nene V."/>
            <person name="O'Neil S."/>
            <person name="Price C."/>
            <person name="Quail M.A."/>
            <person name="Rabbinowitsch E."/>
            <person name="Rawlings N.D."/>
            <person name="Rutter S."/>
            <person name="Saunders D."/>
            <person name="Seeger K."/>
            <person name="Shah T."/>
            <person name="Squares R."/>
            <person name="Squares S."/>
            <person name="Tivey A."/>
            <person name="Walker A.R."/>
            <person name="Woodward J."/>
            <person name="Dobbelaere D.A.E."/>
            <person name="Langsley G."/>
            <person name="Rajandream M.A."/>
            <person name="McKeever D."/>
            <person name="Shiels B."/>
            <person name="Tait A."/>
            <person name="Barrell B.G."/>
            <person name="Hall N."/>
        </authorList>
    </citation>
    <scope>NUCLEOTIDE SEQUENCE [LARGE SCALE GENOMIC DNA]</scope>
    <source>
        <strain evidence="3">Ankara</strain>
    </source>
</reference>
<dbReference type="RefSeq" id="XP_953117.1">
    <property type="nucleotide sequence ID" value="XM_948024.1"/>
</dbReference>
<proteinExistence type="predicted"/>
<dbReference type="eggNOG" id="ENOG502T4NB">
    <property type="taxonomic scope" value="Eukaryota"/>
</dbReference>
<accession>Q4U9L1</accession>
<evidence type="ECO:0000313" key="3">
    <source>
        <dbReference type="Proteomes" id="UP000001950"/>
    </source>
</evidence>
<organism evidence="2 3">
    <name type="scientific">Theileria annulata</name>
    <dbReference type="NCBI Taxonomy" id="5874"/>
    <lineage>
        <taxon>Eukaryota</taxon>
        <taxon>Sar</taxon>
        <taxon>Alveolata</taxon>
        <taxon>Apicomplexa</taxon>
        <taxon>Aconoidasida</taxon>
        <taxon>Piroplasmida</taxon>
        <taxon>Theileriidae</taxon>
        <taxon>Theileria</taxon>
    </lineage>
</organism>
<dbReference type="AlphaFoldDB" id="Q4U9L1"/>
<dbReference type="Proteomes" id="UP000001950">
    <property type="component" value="Chromosome 4"/>
</dbReference>
<keyword evidence="3" id="KW-1185">Reference proteome</keyword>
<feature type="transmembrane region" description="Helical" evidence="1">
    <location>
        <begin position="197"/>
        <end position="219"/>
    </location>
</feature>
<dbReference type="EMBL" id="CR940353">
    <property type="protein sequence ID" value="CAI76492.1"/>
    <property type="molecule type" value="Genomic_DNA"/>
</dbReference>
<dbReference type="InParanoid" id="Q4U9L1"/>
<feature type="transmembrane region" description="Helical" evidence="1">
    <location>
        <begin position="91"/>
        <end position="115"/>
    </location>
</feature>
<feature type="transmembrane region" description="Helical" evidence="1">
    <location>
        <begin position="64"/>
        <end position="84"/>
    </location>
</feature>
<feature type="transmembrane region" description="Helical" evidence="1">
    <location>
        <begin position="121"/>
        <end position="143"/>
    </location>
</feature>
<feature type="transmembrane region" description="Helical" evidence="1">
    <location>
        <begin position="252"/>
        <end position="277"/>
    </location>
</feature>
<keyword evidence="1" id="KW-0472">Membrane</keyword>
<sequence>MIDSKGSAPSYKASLDVIETRYAYAGWFLLGILPTFGIVMNSISSRVHYSYLEVPEDNSGLFESNLLSLTISFSCLGLLVAYIFCPVSIEWLLLSIIMSVIMTLLTFISLLLPIILAKPLYVISLCICCFFLGMVELISLTSIKSKFIRGEPREKMFFFLLGHPQAYLLVILISTLLECSSFGGEEYDFIHELIVFDMYQLLVIMIMVIPIFVVVYYYVLDMRAEHYKWDKTNIFNNKMSYKRSIRMLVSRIHYAMLLIVTESSEAFFNSVIVLFLVDPFPHFNKLFKTLLIFVFHEIFDLVGRLIYTGVKCIISKSKGEKVDFSQNYNGDDVEVGELKEKVVVNLATNSIGKIAEITYKKLSSKSMVGLFVVWSCLIVRIAICFCMFFQRHFRDVRFLNFIVTFPMALSLTIFNSLVRGLVVSYVYIKLAGIKQNRNTDQHSGGFKELHGPNEIRLSSSAESEECLDITGDPVTAACLLIGLFRVIEILPYIIWNYIGFKYNRILFECELILEQSGSWPTDGMDSNCAKFLWWLKMIFRSILHDITDPFGNH</sequence>
<dbReference type="KEGG" id="tan:TA08520"/>
<evidence type="ECO:0000256" key="1">
    <source>
        <dbReference type="SAM" id="Phobius"/>
    </source>
</evidence>
<feature type="transmembrane region" description="Helical" evidence="1">
    <location>
        <begin position="21"/>
        <end position="44"/>
    </location>
</feature>
<feature type="transmembrane region" description="Helical" evidence="1">
    <location>
        <begin position="155"/>
        <end position="177"/>
    </location>
</feature>
<protein>
    <submittedName>
        <fullName evidence="2">Uncharacterized protein</fullName>
    </submittedName>
</protein>
<keyword evidence="1" id="KW-1133">Transmembrane helix</keyword>
<dbReference type="VEuPathDB" id="PiroplasmaDB:TA08520"/>
<dbReference type="OMA" id="LFECELI"/>